<dbReference type="GO" id="GO:0016853">
    <property type="term" value="F:isomerase activity"/>
    <property type="evidence" value="ECO:0007669"/>
    <property type="project" value="UniProtKB-KW"/>
</dbReference>
<reference evidence="3 4" key="1">
    <citation type="journal article" date="2003" name="Nature">
        <title>Genome divergence in two Prochlorococcus ecotypes reflects oceanic niche differentiation.</title>
        <authorList>
            <person name="Rocap G."/>
            <person name="Larimer F.W."/>
            <person name="Lamerdin J.E."/>
            <person name="Malfatti S."/>
            <person name="Chain P."/>
            <person name="Ahlgren N.A."/>
            <person name="Arellano A."/>
            <person name="Coleman M."/>
            <person name="Hauser L."/>
            <person name="Hess W.R."/>
            <person name="Johnson Z.I."/>
            <person name="Land M.L."/>
            <person name="Lindell D."/>
            <person name="Post A.F."/>
            <person name="Regala W."/>
            <person name="Shah M."/>
            <person name="Shaw S.L."/>
            <person name="Steglich C."/>
            <person name="Sullivan M.B."/>
            <person name="Ting C.S."/>
            <person name="Tolonen A."/>
            <person name="Webb E.A."/>
            <person name="Zinser E.R."/>
            <person name="Chisholm S.W."/>
        </authorList>
    </citation>
    <scope>NUCLEOTIDE SEQUENCE [LARGE SCALE GENOMIC DNA]</scope>
    <source>
        <strain evidence="4">CCMP1986 / NIES-2087 / MED4</strain>
    </source>
</reference>
<accession>Q7V0P6</accession>
<gene>
    <name evidence="3" type="ordered locus">PMM1210</name>
</gene>
<dbReference type="EMBL" id="BX548174">
    <property type="protein sequence ID" value="CAE19669.1"/>
    <property type="molecule type" value="Genomic_DNA"/>
</dbReference>
<sequence>MDTILVTGSAGFIGSSLSIKLVHKGFRVIGVDNLNSYYSVSLKKDRLKEIIKSTKFNKGKYEGFNFSIENINELEKLFTKYKPKFVVNLAAQAGVRYSLIDPHQYVQSNLVGFHNIIYLSKKYDVRNFIYASSSSVYGGNTNMPFNESQSVDHPVSFYAATKKCNEVIAHSYSHIYDLPTTGLRFFTVYGPWGRPDMAPMIFTKAILSGDEINIFNNGEMMRDFTYIDDVVDGIVGCVYKSAESSDNFNRDKPDPSISFAKHKIFNVGNGNPIKLMKFIELLELSIGKSAKKIFKPMQTGDVIATSANINKLSDWIGYEPKINLTEGIGKFVKWYKEYVRI</sequence>
<dbReference type="AlphaFoldDB" id="Q7V0P6"/>
<dbReference type="EC" id="5.1.3.-" evidence="3"/>
<dbReference type="Pfam" id="PF01370">
    <property type="entry name" value="Epimerase"/>
    <property type="match status" value="1"/>
</dbReference>
<evidence type="ECO:0000256" key="1">
    <source>
        <dbReference type="ARBA" id="ARBA00023027"/>
    </source>
</evidence>
<protein>
    <submittedName>
        <fullName evidence="3">Putative nucleotide sugar epimerase</fullName>
        <ecNumber evidence="3">5.1.3.-</ecNumber>
    </submittedName>
</protein>
<evidence type="ECO:0000313" key="3">
    <source>
        <dbReference type="EMBL" id="CAE19669.1"/>
    </source>
</evidence>
<dbReference type="SUPFAM" id="SSF51735">
    <property type="entry name" value="NAD(P)-binding Rossmann-fold domains"/>
    <property type="match status" value="1"/>
</dbReference>
<dbReference type="Proteomes" id="UP000001026">
    <property type="component" value="Chromosome"/>
</dbReference>
<dbReference type="STRING" id="59919.PMM1210"/>
<evidence type="ECO:0000313" key="4">
    <source>
        <dbReference type="Proteomes" id="UP000001026"/>
    </source>
</evidence>
<proteinExistence type="predicted"/>
<dbReference type="PRINTS" id="PR01713">
    <property type="entry name" value="NUCEPIMERASE"/>
</dbReference>
<organism evidence="3 4">
    <name type="scientific">Prochlorococcus marinus subsp. pastoris (strain CCMP1986 / NIES-2087 / MED4)</name>
    <dbReference type="NCBI Taxonomy" id="59919"/>
    <lineage>
        <taxon>Bacteria</taxon>
        <taxon>Bacillati</taxon>
        <taxon>Cyanobacteriota</taxon>
        <taxon>Cyanophyceae</taxon>
        <taxon>Synechococcales</taxon>
        <taxon>Prochlorococcaceae</taxon>
        <taxon>Prochlorococcus</taxon>
    </lineage>
</organism>
<feature type="domain" description="NAD-dependent epimerase/dehydratase" evidence="2">
    <location>
        <begin position="4"/>
        <end position="240"/>
    </location>
</feature>
<dbReference type="RefSeq" id="WP_011132844.1">
    <property type="nucleotide sequence ID" value="NC_005072.1"/>
</dbReference>
<dbReference type="Gene3D" id="3.40.50.720">
    <property type="entry name" value="NAD(P)-binding Rossmann-like Domain"/>
    <property type="match status" value="1"/>
</dbReference>
<dbReference type="InterPro" id="IPR001509">
    <property type="entry name" value="Epimerase_deHydtase"/>
</dbReference>
<dbReference type="OrthoDB" id="9771073at2"/>
<keyword evidence="3" id="KW-0413">Isomerase</keyword>
<evidence type="ECO:0000259" key="2">
    <source>
        <dbReference type="Pfam" id="PF01370"/>
    </source>
</evidence>
<dbReference type="PANTHER" id="PTHR43574">
    <property type="entry name" value="EPIMERASE-RELATED"/>
    <property type="match status" value="1"/>
</dbReference>
<keyword evidence="1" id="KW-0520">NAD</keyword>
<dbReference type="KEGG" id="pmm:PMM1210"/>
<dbReference type="eggNOG" id="COG0451">
    <property type="taxonomic scope" value="Bacteria"/>
</dbReference>
<dbReference type="HOGENOM" id="CLU_007383_1_7_3"/>
<dbReference type="Gene3D" id="3.90.25.10">
    <property type="entry name" value="UDP-galactose 4-epimerase, domain 1"/>
    <property type="match status" value="1"/>
</dbReference>
<dbReference type="InterPro" id="IPR036291">
    <property type="entry name" value="NAD(P)-bd_dom_sf"/>
</dbReference>
<name>Q7V0P6_PROMP</name>